<dbReference type="eggNOG" id="ENOG5033D8A">
    <property type="taxonomic scope" value="Bacteria"/>
</dbReference>
<evidence type="ECO:0008006" key="3">
    <source>
        <dbReference type="Google" id="ProtNLM"/>
    </source>
</evidence>
<keyword evidence="2" id="KW-1185">Reference proteome</keyword>
<evidence type="ECO:0000313" key="2">
    <source>
        <dbReference type="Proteomes" id="UP000027931"/>
    </source>
</evidence>
<organism evidence="1 2">
    <name type="scientific">Tumebacillus flagellatus</name>
    <dbReference type="NCBI Taxonomy" id="1157490"/>
    <lineage>
        <taxon>Bacteria</taxon>
        <taxon>Bacillati</taxon>
        <taxon>Bacillota</taxon>
        <taxon>Bacilli</taxon>
        <taxon>Bacillales</taxon>
        <taxon>Alicyclobacillaceae</taxon>
        <taxon>Tumebacillus</taxon>
    </lineage>
</organism>
<dbReference type="AlphaFoldDB" id="A0A074MDT2"/>
<comment type="caution">
    <text evidence="1">The sequence shown here is derived from an EMBL/GenBank/DDBJ whole genome shotgun (WGS) entry which is preliminary data.</text>
</comment>
<dbReference type="OrthoDB" id="2942794at2"/>
<proteinExistence type="predicted"/>
<accession>A0A074MDT2</accession>
<sequence>MFRFFSKYKKLVYTSFGSESYFKAVGKLQAAGIPYSTKTPGNLSALGSSSRLGPDMTQYDLYVKPQDEACALEAIHRSM</sequence>
<dbReference type="STRING" id="1157490.EL26_07375"/>
<gene>
    <name evidence="1" type="ORF">EL26_07375</name>
</gene>
<dbReference type="Proteomes" id="UP000027931">
    <property type="component" value="Unassembled WGS sequence"/>
</dbReference>
<name>A0A074MDT2_9BACL</name>
<protein>
    <recommendedName>
        <fullName evidence="3">DUF2007 domain-containing protein</fullName>
    </recommendedName>
</protein>
<dbReference type="EMBL" id="JMIR01000007">
    <property type="protein sequence ID" value="KEO83997.1"/>
    <property type="molecule type" value="Genomic_DNA"/>
</dbReference>
<dbReference type="RefSeq" id="WP_038086038.1">
    <property type="nucleotide sequence ID" value="NZ_JMIR01000007.1"/>
</dbReference>
<evidence type="ECO:0000313" key="1">
    <source>
        <dbReference type="EMBL" id="KEO83997.1"/>
    </source>
</evidence>
<reference evidence="1 2" key="1">
    <citation type="journal article" date="2013" name="Int. J. Syst. Evol. Microbiol.">
        <title>Tumebacillus flagellatus sp. nov., an alpha-amylase/pullulanase-producing bacterium isolated from cassava wastewater.</title>
        <authorList>
            <person name="Wang Q."/>
            <person name="Xie N."/>
            <person name="Qin Y."/>
            <person name="Shen N."/>
            <person name="Zhu J."/>
            <person name="Mi H."/>
            <person name="Huang R."/>
        </authorList>
    </citation>
    <scope>NUCLEOTIDE SEQUENCE [LARGE SCALE GENOMIC DNA]</scope>
    <source>
        <strain evidence="1 2">GST4</strain>
    </source>
</reference>